<gene>
    <name evidence="1" type="ORF">D0Q02_01470</name>
</gene>
<name>A0A372G5B1_9ACTN</name>
<accession>A0A372G5B1</accession>
<dbReference type="OrthoDB" id="3394784at2"/>
<evidence type="ECO:0000313" key="1">
    <source>
        <dbReference type="EMBL" id="RFS48182.1"/>
    </source>
</evidence>
<dbReference type="AlphaFoldDB" id="A0A372G5B1"/>
<comment type="caution">
    <text evidence="1">The sequence shown here is derived from an EMBL/GenBank/DDBJ whole genome shotgun (WGS) entry which is preliminary data.</text>
</comment>
<dbReference type="EMBL" id="QVFU01000001">
    <property type="protein sequence ID" value="RFS48182.1"/>
    <property type="molecule type" value="Genomic_DNA"/>
</dbReference>
<dbReference type="InterPro" id="IPR019933">
    <property type="entry name" value="DivIVA_domain"/>
</dbReference>
<protein>
    <submittedName>
        <fullName evidence="1">DivIVA domain-containing protein</fullName>
    </submittedName>
</protein>
<evidence type="ECO:0000313" key="2">
    <source>
        <dbReference type="Proteomes" id="UP000262621"/>
    </source>
</evidence>
<dbReference type="Gene3D" id="6.10.250.660">
    <property type="match status" value="1"/>
</dbReference>
<reference evidence="1 2" key="1">
    <citation type="submission" date="2018-08" db="EMBL/GenBank/DDBJ databases">
        <title>Verrucosispora craniellae sp. nov., isolated from a marine sponge in the South China Sea.</title>
        <authorList>
            <person name="Li L."/>
            <person name="Lin H.W."/>
        </authorList>
    </citation>
    <scope>NUCLEOTIDE SEQUENCE [LARGE SCALE GENOMIC DNA]</scope>
    <source>
        <strain evidence="1 2">LHW63014</strain>
    </source>
</reference>
<keyword evidence="2" id="KW-1185">Reference proteome</keyword>
<dbReference type="Proteomes" id="UP000262621">
    <property type="component" value="Unassembled WGS sequence"/>
</dbReference>
<proteinExistence type="predicted"/>
<sequence length="141" mass="15728">MSTSDIRREGSAGVGFFRRTRRSRQVGRHQWAGRQATGDGQTAVLRPGYYRSAACPPLRPWQVRGWRFGAARFGRRGLDPDEVQEFLDRLADELGAVYDALGNSVEEAARCRNALRRWQGEQARRVHSGGLGHGNSAGGRY</sequence>
<organism evidence="1 2">
    <name type="scientific">Micromonospora craniellae</name>
    <dbReference type="NCBI Taxonomy" id="2294034"/>
    <lineage>
        <taxon>Bacteria</taxon>
        <taxon>Bacillati</taxon>
        <taxon>Actinomycetota</taxon>
        <taxon>Actinomycetes</taxon>
        <taxon>Micromonosporales</taxon>
        <taxon>Micromonosporaceae</taxon>
        <taxon>Micromonospora</taxon>
    </lineage>
</organism>
<dbReference type="NCBIfam" id="TIGR03544">
    <property type="entry name" value="DivI1A_domain"/>
    <property type="match status" value="1"/>
</dbReference>